<sequence>MDKQIELCINTIVTSYERLIEISRKERACLITVDTDGILSILQEKETYLNIINTNLNKLKELGVSKAIISKYESKIIEISSKFLYENSINEKIAKQHLAFSTSMLNLYASFMQLNQTYNNKAYIPYKSNFTRTI</sequence>
<accession>A0A1G6J3L2</accession>
<dbReference type="GO" id="GO:0044780">
    <property type="term" value="P:bacterial-type flagellum assembly"/>
    <property type="evidence" value="ECO:0007669"/>
    <property type="project" value="InterPro"/>
</dbReference>
<evidence type="ECO:0000313" key="2">
    <source>
        <dbReference type="Proteomes" id="UP000199411"/>
    </source>
</evidence>
<name>A0A1G6J3L2_9BACT</name>
<organism evidence="1 2">
    <name type="scientific">Desulfurella multipotens</name>
    <dbReference type="NCBI Taxonomy" id="79269"/>
    <lineage>
        <taxon>Bacteria</taxon>
        <taxon>Pseudomonadati</taxon>
        <taxon>Campylobacterota</taxon>
        <taxon>Desulfurellia</taxon>
        <taxon>Desulfurellales</taxon>
        <taxon>Desulfurellaceae</taxon>
        <taxon>Desulfurella</taxon>
    </lineage>
</organism>
<gene>
    <name evidence="1" type="ORF">SAMN05660835_00374</name>
</gene>
<dbReference type="EMBL" id="FMYU01000002">
    <property type="protein sequence ID" value="SDC13424.1"/>
    <property type="molecule type" value="Genomic_DNA"/>
</dbReference>
<keyword evidence="2" id="KW-1185">Reference proteome</keyword>
<dbReference type="Gene3D" id="1.20.58.300">
    <property type="entry name" value="FlgN-like"/>
    <property type="match status" value="1"/>
</dbReference>
<evidence type="ECO:0000313" key="1">
    <source>
        <dbReference type="EMBL" id="SDC13424.1"/>
    </source>
</evidence>
<evidence type="ECO:0008006" key="3">
    <source>
        <dbReference type="Google" id="ProtNLM"/>
    </source>
</evidence>
<dbReference type="SUPFAM" id="SSF140566">
    <property type="entry name" value="FlgN-like"/>
    <property type="match status" value="1"/>
</dbReference>
<protein>
    <recommendedName>
        <fullName evidence="3">FlgN protein</fullName>
    </recommendedName>
</protein>
<dbReference type="AlphaFoldDB" id="A0A1G6J3L2"/>
<reference evidence="2" key="1">
    <citation type="submission" date="2016-10" db="EMBL/GenBank/DDBJ databases">
        <authorList>
            <person name="Varghese N."/>
            <person name="Submissions S."/>
        </authorList>
    </citation>
    <scope>NUCLEOTIDE SEQUENCE [LARGE SCALE GENOMIC DNA]</scope>
    <source>
        <strain evidence="2">DSM 8415</strain>
    </source>
</reference>
<dbReference type="OrthoDB" id="5538215at2"/>
<dbReference type="RefSeq" id="WP_025392636.1">
    <property type="nucleotide sequence ID" value="NZ_FMYU01000002.1"/>
</dbReference>
<dbReference type="InterPro" id="IPR036679">
    <property type="entry name" value="FlgN-like_sf"/>
</dbReference>
<dbReference type="Proteomes" id="UP000199411">
    <property type="component" value="Unassembled WGS sequence"/>
</dbReference>
<proteinExistence type="predicted"/>